<comment type="similarity">
    <text evidence="1">Belongs to the peptidase S33 family.</text>
</comment>
<dbReference type="Pfam" id="PF00561">
    <property type="entry name" value="Abhydrolase_1"/>
    <property type="match status" value="1"/>
</dbReference>
<dbReference type="STRING" id="394193.SAMN04489732_10967"/>
<feature type="signal peptide" evidence="3">
    <location>
        <begin position="1"/>
        <end position="21"/>
    </location>
</feature>
<dbReference type="PANTHER" id="PTHR43248:SF25">
    <property type="entry name" value="AB HYDROLASE-1 DOMAIN-CONTAINING PROTEIN-RELATED"/>
    <property type="match status" value="1"/>
</dbReference>
<evidence type="ECO:0000256" key="3">
    <source>
        <dbReference type="SAM" id="SignalP"/>
    </source>
</evidence>
<evidence type="ECO:0000256" key="1">
    <source>
        <dbReference type="ARBA" id="ARBA00010088"/>
    </source>
</evidence>
<gene>
    <name evidence="6" type="ORF">SAMN04489732_10967</name>
</gene>
<organism evidence="6 7">
    <name type="scientific">Amycolatopsis saalfeldensis</name>
    <dbReference type="NCBI Taxonomy" id="394193"/>
    <lineage>
        <taxon>Bacteria</taxon>
        <taxon>Bacillati</taxon>
        <taxon>Actinomycetota</taxon>
        <taxon>Actinomycetes</taxon>
        <taxon>Pseudonocardiales</taxon>
        <taxon>Pseudonocardiaceae</taxon>
        <taxon>Amycolatopsis</taxon>
    </lineage>
</organism>
<dbReference type="InterPro" id="IPR051601">
    <property type="entry name" value="Serine_prot/Carboxylest_S33"/>
</dbReference>
<keyword evidence="2 6" id="KW-0378">Hydrolase</keyword>
<evidence type="ECO:0000259" key="4">
    <source>
        <dbReference type="Pfam" id="PF00561"/>
    </source>
</evidence>
<accession>A0A1H8XUQ4</accession>
<dbReference type="Pfam" id="PF08386">
    <property type="entry name" value="Abhydrolase_4"/>
    <property type="match status" value="1"/>
</dbReference>
<name>A0A1H8XUQ4_9PSEU</name>
<dbReference type="InterPro" id="IPR013595">
    <property type="entry name" value="Pept_S33_TAP-like_C"/>
</dbReference>
<dbReference type="SUPFAM" id="SSF53474">
    <property type="entry name" value="alpha/beta-Hydrolases"/>
    <property type="match status" value="1"/>
</dbReference>
<evidence type="ECO:0000313" key="7">
    <source>
        <dbReference type="Proteomes" id="UP000198582"/>
    </source>
</evidence>
<dbReference type="RefSeq" id="WP_091618735.1">
    <property type="nucleotide sequence ID" value="NZ_FOEF01000009.1"/>
</dbReference>
<dbReference type="InterPro" id="IPR029058">
    <property type="entry name" value="AB_hydrolase_fold"/>
</dbReference>
<keyword evidence="7" id="KW-1185">Reference proteome</keyword>
<dbReference type="EMBL" id="FOEF01000009">
    <property type="protein sequence ID" value="SEP43599.1"/>
    <property type="molecule type" value="Genomic_DNA"/>
</dbReference>
<evidence type="ECO:0000313" key="6">
    <source>
        <dbReference type="EMBL" id="SEP43599.1"/>
    </source>
</evidence>
<dbReference type="AlphaFoldDB" id="A0A1H8XUQ4"/>
<reference evidence="6 7" key="1">
    <citation type="submission" date="2016-10" db="EMBL/GenBank/DDBJ databases">
        <authorList>
            <person name="de Groot N.N."/>
        </authorList>
    </citation>
    <scope>NUCLEOTIDE SEQUENCE [LARGE SCALE GENOMIC DNA]</scope>
    <source>
        <strain evidence="6 7">DSM 44993</strain>
    </source>
</reference>
<dbReference type="PROSITE" id="PS51257">
    <property type="entry name" value="PROKAR_LIPOPROTEIN"/>
    <property type="match status" value="1"/>
</dbReference>
<dbReference type="Gene3D" id="3.40.50.1820">
    <property type="entry name" value="alpha/beta hydrolase"/>
    <property type="match status" value="1"/>
</dbReference>
<protein>
    <submittedName>
        <fullName evidence="6">Alpha/beta hydrolase fold</fullName>
    </submittedName>
</protein>
<proteinExistence type="inferred from homology"/>
<feature type="domain" description="AB hydrolase-1" evidence="4">
    <location>
        <begin position="125"/>
        <end position="244"/>
    </location>
</feature>
<evidence type="ECO:0000256" key="2">
    <source>
        <dbReference type="ARBA" id="ARBA00022801"/>
    </source>
</evidence>
<dbReference type="Proteomes" id="UP000198582">
    <property type="component" value="Unassembled WGS sequence"/>
</dbReference>
<feature type="domain" description="Peptidase S33 tripeptidyl aminopeptidase-like C-terminal" evidence="5">
    <location>
        <begin position="393"/>
        <end position="494"/>
    </location>
</feature>
<dbReference type="InterPro" id="IPR000073">
    <property type="entry name" value="AB_hydrolase_1"/>
</dbReference>
<dbReference type="PANTHER" id="PTHR43248">
    <property type="entry name" value="2-SUCCINYL-6-HYDROXY-2,4-CYCLOHEXADIENE-1-CARBOXYLATE SYNTHASE"/>
    <property type="match status" value="1"/>
</dbReference>
<dbReference type="GO" id="GO:0016787">
    <property type="term" value="F:hydrolase activity"/>
    <property type="evidence" value="ECO:0007669"/>
    <property type="project" value="UniProtKB-KW"/>
</dbReference>
<evidence type="ECO:0000259" key="5">
    <source>
        <dbReference type="Pfam" id="PF08386"/>
    </source>
</evidence>
<dbReference type="OrthoDB" id="4006962at2"/>
<feature type="chain" id="PRO_5011542717" evidence="3">
    <location>
        <begin position="22"/>
        <end position="502"/>
    </location>
</feature>
<keyword evidence="3" id="KW-0732">Signal</keyword>
<sequence>MRRALAAAALLLAASACSAPAATTPAVPAARADAPPAMGTNGATVPALSWAPCHGGFQCSSASVPLSYREPHGAQVALAVIKLPATDPAHRIGSLFFNFGGPGSDGVGELTRFGARYPAELRAWFDLVSFDPRGIGGSAAIHCPGAEDVHPDGSPLRPEQSAAFWSASAAPGKACAAGTGAELAHLSTANVARDLDLLRQAVGDQELNYYGYSYGTYLGGTYANLFPGRLRAMTLDGTLDLVANSTGKPGQEHEPVDVRADVATAQQQELEQFFAACSAAGPSNCAFAGGDPKAKFAAVFARLSHGPVGGVTTASLLQTIESALYQSGRWKRLGQTLAALVPSSAVAQAPVLDPYTPVHSTGFLAVQCLDSDVPQQTADYLPLAAAEEKRQPYFGLAPVFSLAQCVNWPARDEDRYTGPWNRPRPHPILVLNNRYDPATPLANAQATAAELGDGKLLVVDGFGHTSLDVHSACASAAVARYFIDLTPPADGATCAPDTVPFS</sequence>